<protein>
    <submittedName>
        <fullName evidence="2">Caspase family protein</fullName>
    </submittedName>
</protein>
<keyword evidence="3" id="KW-1185">Reference proteome</keyword>
<dbReference type="Gene3D" id="3.40.50.1460">
    <property type="match status" value="1"/>
</dbReference>
<dbReference type="Pfam" id="PF00656">
    <property type="entry name" value="Peptidase_C14"/>
    <property type="match status" value="1"/>
</dbReference>
<evidence type="ECO:0000259" key="1">
    <source>
        <dbReference type="Pfam" id="PF00656"/>
    </source>
</evidence>
<sequence length="367" mass="42125">MEEQGREKDRTAELKQMTEFCSSIADALDFSHDLRCHSGSEFTSTMLEKEISSLNVQEGDIVLFYYAGHGCNWDDDDWPHMTLLDRQYWETTVFSKLKNVSGKAKLLLCISSCCNMDSEGRRRERQQYSTLDKEKTKKLFLGFEGKKAIVASSSIRGQYTYSWSSGPMLGSIYTISLRKTINEALNGTTNTELTWDAIFESTKNQTLVYTNGKQLPQYKIEINKPRNITITQVSTSKAQTANASIEEIWIEHNKMHNDVKCMEIHAKLITHYMDDKGGRLVALFESPKGTALKDMNNNYRTVDGQVSVGTDFGSHYEHAKYSNIIMIIPNSEIHAVKGQKDYFIRLGIYDYHQKKYIQFSDYIRFSL</sequence>
<proteinExistence type="predicted"/>
<name>A0ABX2AQ25_9BACT</name>
<dbReference type="InterPro" id="IPR029030">
    <property type="entry name" value="Caspase-like_dom_sf"/>
</dbReference>
<dbReference type="InterPro" id="IPR011600">
    <property type="entry name" value="Pept_C14_caspase"/>
</dbReference>
<feature type="domain" description="Peptidase C14 caspase" evidence="1">
    <location>
        <begin position="43"/>
        <end position="220"/>
    </location>
</feature>
<dbReference type="SUPFAM" id="SSF52129">
    <property type="entry name" value="Caspase-like"/>
    <property type="match status" value="1"/>
</dbReference>
<organism evidence="2 3">
    <name type="scientific">Xylanibacter muris</name>
    <dbReference type="NCBI Taxonomy" id="2736290"/>
    <lineage>
        <taxon>Bacteria</taxon>
        <taxon>Pseudomonadati</taxon>
        <taxon>Bacteroidota</taxon>
        <taxon>Bacteroidia</taxon>
        <taxon>Bacteroidales</taxon>
        <taxon>Prevotellaceae</taxon>
        <taxon>Xylanibacter</taxon>
    </lineage>
</organism>
<gene>
    <name evidence="2" type="ORF">HPS56_10865</name>
</gene>
<dbReference type="RefSeq" id="WP_172276375.1">
    <property type="nucleotide sequence ID" value="NZ_CASGMU010000011.1"/>
</dbReference>
<accession>A0ABX2AQ25</accession>
<evidence type="ECO:0000313" key="2">
    <source>
        <dbReference type="EMBL" id="NPD92835.1"/>
    </source>
</evidence>
<evidence type="ECO:0000313" key="3">
    <source>
        <dbReference type="Proteomes" id="UP000714420"/>
    </source>
</evidence>
<dbReference type="EMBL" id="JABKKF010000011">
    <property type="protein sequence ID" value="NPD92835.1"/>
    <property type="molecule type" value="Genomic_DNA"/>
</dbReference>
<comment type="caution">
    <text evidence="2">The sequence shown here is derived from an EMBL/GenBank/DDBJ whole genome shotgun (WGS) entry which is preliminary data.</text>
</comment>
<dbReference type="Proteomes" id="UP000714420">
    <property type="component" value="Unassembled WGS sequence"/>
</dbReference>
<reference evidence="2 3" key="1">
    <citation type="submission" date="2020-05" db="EMBL/GenBank/DDBJ databases">
        <title>Distinct polysaccharide utilization as determinants for interspecies competition between intestinal Prevotella spp.</title>
        <authorList>
            <person name="Galvez E.J.C."/>
            <person name="Iljazovic A."/>
            <person name="Strowig T."/>
        </authorList>
    </citation>
    <scope>NUCLEOTIDE SEQUENCE [LARGE SCALE GENOMIC DNA]</scope>
    <source>
        <strain evidence="2 3">PMUR</strain>
    </source>
</reference>